<name>A0A6V8PHZ9_9ACTN</name>
<reference evidence="7 8" key="1">
    <citation type="journal article" date="2020" name="Front. Microbiol.">
        <title>Single-cell genomics of novel Actinobacteria with the Wood-Ljungdahl pathway discovered in a serpentinizing system.</title>
        <authorList>
            <person name="Merino N."/>
            <person name="Kawai M."/>
            <person name="Boyd E.S."/>
            <person name="Colman D.R."/>
            <person name="McGlynn S.E."/>
            <person name="Nealson K.H."/>
            <person name="Kurokawa K."/>
            <person name="Hongoh Y."/>
        </authorList>
    </citation>
    <scope>NUCLEOTIDE SEQUENCE [LARGE SCALE GENOMIC DNA]</scope>
    <source>
        <strain evidence="2 10">S09_30</strain>
        <strain evidence="3 11">S34</strain>
        <strain evidence="4 8">S42</strain>
        <strain evidence="5 7">S44</strain>
        <strain evidence="6 9">S47</strain>
    </source>
</reference>
<dbReference type="EMBL" id="BLRZ01000003">
    <property type="protein sequence ID" value="GFP29190.1"/>
    <property type="molecule type" value="Genomic_DNA"/>
</dbReference>
<keyword evidence="11" id="KW-1185">Reference proteome</keyword>
<dbReference type="EMBL" id="BLRW01000018">
    <property type="protein sequence ID" value="GFP22785.1"/>
    <property type="molecule type" value="Genomic_DNA"/>
</dbReference>
<sequence>MGLVDILWMVLIIGGVVYLLYRSLWEKRGYCQGCSSGTCEVKKKWNSKKPGNDP</sequence>
<dbReference type="EMBL" id="BLSC01000014">
    <property type="protein sequence ID" value="GFP36666.1"/>
    <property type="molecule type" value="Genomic_DNA"/>
</dbReference>
<dbReference type="RefSeq" id="WP_176230986.1">
    <property type="nucleotide sequence ID" value="NZ_BLRZ01000003.1"/>
</dbReference>
<comment type="caution">
    <text evidence="4">The sequence shown here is derived from an EMBL/GenBank/DDBJ whole genome shotgun (WGS) entry which is preliminary data.</text>
</comment>
<evidence type="ECO:0000313" key="7">
    <source>
        <dbReference type="Proteomes" id="UP000561271"/>
    </source>
</evidence>
<dbReference type="AlphaFoldDB" id="A0A6V8PHZ9"/>
<evidence type="ECO:0000313" key="2">
    <source>
        <dbReference type="EMBL" id="GFP22785.1"/>
    </source>
</evidence>
<feature type="transmembrane region" description="Helical" evidence="1">
    <location>
        <begin position="6"/>
        <end position="21"/>
    </location>
</feature>
<dbReference type="EMBL" id="BLSD01000006">
    <property type="protein sequence ID" value="GFP38498.1"/>
    <property type="molecule type" value="Genomic_DNA"/>
</dbReference>
<evidence type="ECO:0000313" key="8">
    <source>
        <dbReference type="Proteomes" id="UP000568877"/>
    </source>
</evidence>
<dbReference type="Proteomes" id="UP000588083">
    <property type="component" value="Unassembled WGS sequence"/>
</dbReference>
<proteinExistence type="predicted"/>
<dbReference type="Proteomes" id="UP000568877">
    <property type="component" value="Unassembled WGS sequence"/>
</dbReference>
<dbReference type="Proteomes" id="UP000569018">
    <property type="component" value="Unassembled WGS sequence"/>
</dbReference>
<evidence type="ECO:0000313" key="3">
    <source>
        <dbReference type="EMBL" id="GFP29190.1"/>
    </source>
</evidence>
<evidence type="ECO:0000313" key="4">
    <source>
        <dbReference type="EMBL" id="GFP31837.1"/>
    </source>
</evidence>
<evidence type="ECO:0000313" key="6">
    <source>
        <dbReference type="EMBL" id="GFP38498.1"/>
    </source>
</evidence>
<dbReference type="EMBL" id="BLSA01000009">
    <property type="protein sequence ID" value="GFP31837.1"/>
    <property type="molecule type" value="Genomic_DNA"/>
</dbReference>
<evidence type="ECO:0000256" key="1">
    <source>
        <dbReference type="SAM" id="Phobius"/>
    </source>
</evidence>
<evidence type="ECO:0000313" key="10">
    <source>
        <dbReference type="Proteomes" id="UP000585609"/>
    </source>
</evidence>
<keyword evidence="1" id="KW-0472">Membrane</keyword>
<organism evidence="4 8">
    <name type="scientific">Candidatus Hakubella thermalkaliphila</name>
    <dbReference type="NCBI Taxonomy" id="2754717"/>
    <lineage>
        <taxon>Bacteria</taxon>
        <taxon>Bacillati</taxon>
        <taxon>Actinomycetota</taxon>
        <taxon>Actinomycetota incertae sedis</taxon>
        <taxon>Candidatus Hakubellales</taxon>
        <taxon>Candidatus Hakubellaceae</taxon>
        <taxon>Candidatus Hakubella</taxon>
    </lineage>
</organism>
<gene>
    <name evidence="2" type="ORF">HKBW3S09_00252</name>
    <name evidence="3" type="ORF">HKBW3S34_00109</name>
    <name evidence="4" type="ORF">HKBW3S42_00143</name>
    <name evidence="5" type="ORF">HKBW3S44_00347</name>
    <name evidence="6" type="ORF">HKBW3S47_00199</name>
</gene>
<dbReference type="Proteomes" id="UP000585609">
    <property type="component" value="Unassembled WGS sequence"/>
</dbReference>
<protein>
    <recommendedName>
        <fullName evidence="12">FeoB-associated Cys-rich membrane protein</fullName>
    </recommendedName>
</protein>
<evidence type="ECO:0000313" key="9">
    <source>
        <dbReference type="Proteomes" id="UP000569018"/>
    </source>
</evidence>
<evidence type="ECO:0000313" key="11">
    <source>
        <dbReference type="Proteomes" id="UP000588083"/>
    </source>
</evidence>
<dbReference type="Proteomes" id="UP000561271">
    <property type="component" value="Unassembled WGS sequence"/>
</dbReference>
<accession>A0A6V8PHZ9</accession>
<evidence type="ECO:0000313" key="5">
    <source>
        <dbReference type="EMBL" id="GFP36666.1"/>
    </source>
</evidence>
<evidence type="ECO:0008006" key="12">
    <source>
        <dbReference type="Google" id="ProtNLM"/>
    </source>
</evidence>
<keyword evidence="1" id="KW-0812">Transmembrane</keyword>
<keyword evidence="1" id="KW-1133">Transmembrane helix</keyword>